<gene>
    <name evidence="1" type="ORF">SPSYN_03115</name>
</gene>
<dbReference type="EMBL" id="LSRS01000011">
    <property type="protein sequence ID" value="KAF1083766.1"/>
    <property type="molecule type" value="Genomic_DNA"/>
</dbReference>
<evidence type="ECO:0000313" key="2">
    <source>
        <dbReference type="Proteomes" id="UP000798488"/>
    </source>
</evidence>
<organism evidence="1 2">
    <name type="scientific">Sporotomaculum syntrophicum</name>
    <dbReference type="NCBI Taxonomy" id="182264"/>
    <lineage>
        <taxon>Bacteria</taxon>
        <taxon>Bacillati</taxon>
        <taxon>Bacillota</taxon>
        <taxon>Clostridia</taxon>
        <taxon>Eubacteriales</taxon>
        <taxon>Desulfallaceae</taxon>
        <taxon>Sporotomaculum</taxon>
    </lineage>
</organism>
<protein>
    <submittedName>
        <fullName evidence="1">Uncharacterized protein</fullName>
    </submittedName>
</protein>
<dbReference type="Proteomes" id="UP000798488">
    <property type="component" value="Unassembled WGS sequence"/>
</dbReference>
<reference evidence="1" key="1">
    <citation type="submission" date="2016-02" db="EMBL/GenBank/DDBJ databases">
        <title>Draft Genome Sequence of Sporotomaculum syntrophicum Strain FB, a Syntrophic Benzoate Degrader.</title>
        <authorList>
            <person name="Nobu M.K."/>
            <person name="Narihiro T."/>
            <person name="Qiu Y.-L."/>
            <person name="Ohashi A."/>
            <person name="Liu W.-T."/>
            <person name="Yuji S."/>
        </authorList>
    </citation>
    <scope>NUCLEOTIDE SEQUENCE</scope>
    <source>
        <strain evidence="1">FB</strain>
    </source>
</reference>
<sequence>MDLKLFGEALGYYGPLLRWGEECCFLIRCEDIYGQMKKAMDNGKPCQALLDLLPGPPTGWPPKPGQLWPNGQAIFTRSGMKNKGVVFVEKLTLHEAMVRVLSEQPNYKASTRAISDEIFRKNLYRKKDGNKAEEYQIFLRAKNYPHLFELIDRYTVKLIKD</sequence>
<proteinExistence type="predicted"/>
<dbReference type="AlphaFoldDB" id="A0A9D2WN14"/>
<dbReference type="OrthoDB" id="9797629at2"/>
<evidence type="ECO:0000313" key="1">
    <source>
        <dbReference type="EMBL" id="KAF1083766.1"/>
    </source>
</evidence>
<accession>A0A9D2WN14</accession>
<name>A0A9D2WN14_9FIRM</name>
<dbReference type="RefSeq" id="WP_161823366.1">
    <property type="nucleotide sequence ID" value="NZ_LSRS01000011.1"/>
</dbReference>
<comment type="caution">
    <text evidence="1">The sequence shown here is derived from an EMBL/GenBank/DDBJ whole genome shotgun (WGS) entry which is preliminary data.</text>
</comment>
<keyword evidence="2" id="KW-1185">Reference proteome</keyword>